<feature type="domain" description="Gamma-glutamylcyclotransferase AIG2-like" evidence="4">
    <location>
        <begin position="234"/>
        <end position="335"/>
    </location>
</feature>
<dbReference type="EMBL" id="JAULSV010000007">
    <property type="protein sequence ID" value="KAK0639869.1"/>
    <property type="molecule type" value="Genomic_DNA"/>
</dbReference>
<sequence length="339" mass="37857">MSFLDIMDELESMAQFATDRDAEPGELDDTSIQRWQTLFGYSYPEAAEKLEAHRLDVCRNPISQAHWDMVRLEKEAQGYDKEAYEHACQALASDSQARHEQPSARAASAGKAPSSYLLKMEGPLHDLDVIRATGCLSDQDAGRLKLIAGTDDLGLPANFCILDEITKHNLEAWFGAVRSTFARPTFIRYSMAEKALSSFSCHPTLGVDATLPQNRLVSNSSLPSPMQDEYPVWYFFYGTLADPAVLGRQFQRGEDAEPLTYRPASITGGTLTKWGAKYLALVDACGESTVEGSAFLVHTREQEDALRGYETDRYHVVRCKIRMLDDKTLIKGLTFRFSS</sequence>
<gene>
    <name evidence="5" type="ORF">B0T16DRAFT_423850</name>
</gene>
<dbReference type="Gene3D" id="3.10.490.10">
    <property type="entry name" value="Gamma-glutamyl cyclotransferase-like"/>
    <property type="match status" value="1"/>
</dbReference>
<dbReference type="GO" id="GO:0016740">
    <property type="term" value="F:transferase activity"/>
    <property type="evidence" value="ECO:0007669"/>
    <property type="project" value="UniProtKB-KW"/>
</dbReference>
<dbReference type="CDD" id="cd06661">
    <property type="entry name" value="GGCT_like"/>
    <property type="match status" value="1"/>
</dbReference>
<dbReference type="SUPFAM" id="SSF110857">
    <property type="entry name" value="Gamma-glutamyl cyclotransferase-like"/>
    <property type="match status" value="1"/>
</dbReference>
<dbReference type="Proteomes" id="UP001174936">
    <property type="component" value="Unassembled WGS sequence"/>
</dbReference>
<comment type="similarity">
    <text evidence="1">Belongs to the gamma-glutamylcyclotransferase family.</text>
</comment>
<evidence type="ECO:0000313" key="5">
    <source>
        <dbReference type="EMBL" id="KAK0639869.1"/>
    </source>
</evidence>
<dbReference type="PANTHER" id="PTHR31544:SF4">
    <property type="entry name" value="GAMMA-GLUTAMYLCYCLOTRANSFERASE-RELATED"/>
    <property type="match status" value="1"/>
</dbReference>
<keyword evidence="6" id="KW-1185">Reference proteome</keyword>
<proteinExistence type="inferred from homology"/>
<dbReference type="InterPro" id="IPR013024">
    <property type="entry name" value="GGCT-like"/>
</dbReference>
<evidence type="ECO:0000313" key="6">
    <source>
        <dbReference type="Proteomes" id="UP001174936"/>
    </source>
</evidence>
<evidence type="ECO:0000256" key="1">
    <source>
        <dbReference type="ARBA" id="ARBA00008861"/>
    </source>
</evidence>
<evidence type="ECO:0000259" key="4">
    <source>
        <dbReference type="Pfam" id="PF06094"/>
    </source>
</evidence>
<dbReference type="PANTHER" id="PTHR31544">
    <property type="entry name" value="AIG2-LIKE PROTEIN D"/>
    <property type="match status" value="1"/>
</dbReference>
<dbReference type="AlphaFoldDB" id="A0AA39XTD0"/>
<comment type="caution">
    <text evidence="5">The sequence shown here is derived from an EMBL/GenBank/DDBJ whole genome shotgun (WGS) entry which is preliminary data.</text>
</comment>
<organism evidence="5 6">
    <name type="scientific">Cercophora newfieldiana</name>
    <dbReference type="NCBI Taxonomy" id="92897"/>
    <lineage>
        <taxon>Eukaryota</taxon>
        <taxon>Fungi</taxon>
        <taxon>Dikarya</taxon>
        <taxon>Ascomycota</taxon>
        <taxon>Pezizomycotina</taxon>
        <taxon>Sordariomycetes</taxon>
        <taxon>Sordariomycetidae</taxon>
        <taxon>Sordariales</taxon>
        <taxon>Lasiosphaeriaceae</taxon>
        <taxon>Cercophora</taxon>
    </lineage>
</organism>
<protein>
    <recommendedName>
        <fullName evidence="3">Putative gamma-glutamylcyclotransferase</fullName>
    </recommendedName>
</protein>
<dbReference type="InterPro" id="IPR036568">
    <property type="entry name" value="GGCT-like_sf"/>
</dbReference>
<dbReference type="Pfam" id="PF06094">
    <property type="entry name" value="GGACT"/>
    <property type="match status" value="1"/>
</dbReference>
<evidence type="ECO:0000256" key="3">
    <source>
        <dbReference type="ARBA" id="ARBA00030602"/>
    </source>
</evidence>
<dbReference type="InterPro" id="IPR009288">
    <property type="entry name" value="AIG2-like_dom"/>
</dbReference>
<keyword evidence="2" id="KW-0808">Transferase</keyword>
<dbReference type="InterPro" id="IPR045038">
    <property type="entry name" value="AIG2-like"/>
</dbReference>
<name>A0AA39XTD0_9PEZI</name>
<accession>A0AA39XTD0</accession>
<evidence type="ECO:0000256" key="2">
    <source>
        <dbReference type="ARBA" id="ARBA00022679"/>
    </source>
</evidence>
<reference evidence="5" key="1">
    <citation type="submission" date="2023-06" db="EMBL/GenBank/DDBJ databases">
        <title>Genome-scale phylogeny and comparative genomics of the fungal order Sordariales.</title>
        <authorList>
            <consortium name="Lawrence Berkeley National Laboratory"/>
            <person name="Hensen N."/>
            <person name="Bonometti L."/>
            <person name="Westerberg I."/>
            <person name="Brannstrom I.O."/>
            <person name="Guillou S."/>
            <person name="Cros-Aarteil S."/>
            <person name="Calhoun S."/>
            <person name="Haridas S."/>
            <person name="Kuo A."/>
            <person name="Mondo S."/>
            <person name="Pangilinan J."/>
            <person name="Riley R."/>
            <person name="Labutti K."/>
            <person name="Andreopoulos B."/>
            <person name="Lipzen A."/>
            <person name="Chen C."/>
            <person name="Yanf M."/>
            <person name="Daum C."/>
            <person name="Ng V."/>
            <person name="Clum A."/>
            <person name="Steindorff A."/>
            <person name="Ohm R."/>
            <person name="Martin F."/>
            <person name="Silar P."/>
            <person name="Natvig D."/>
            <person name="Lalanne C."/>
            <person name="Gautier V."/>
            <person name="Ament-Velasquez S.L."/>
            <person name="Kruys A."/>
            <person name="Hutchinson M.I."/>
            <person name="Powell A.J."/>
            <person name="Barry K."/>
            <person name="Miller A.N."/>
            <person name="Grigoriev I.V."/>
            <person name="Debuchy R."/>
            <person name="Gladieux P."/>
            <person name="Thoren M.H."/>
            <person name="Johannesson H."/>
        </authorList>
    </citation>
    <scope>NUCLEOTIDE SEQUENCE</scope>
    <source>
        <strain evidence="5">SMH2532-1</strain>
    </source>
</reference>